<keyword evidence="1" id="KW-0812">Transmembrane</keyword>
<protein>
    <submittedName>
        <fullName evidence="2">Uncharacterized protein</fullName>
    </submittedName>
</protein>
<keyword evidence="1" id="KW-0472">Membrane</keyword>
<dbReference type="GeneID" id="27309206"/>
<evidence type="ECO:0000313" key="2">
    <source>
        <dbReference type="EMBL" id="KIW08314.1"/>
    </source>
</evidence>
<dbReference type="VEuPathDB" id="FungiDB:PV09_01233"/>
<dbReference type="Proteomes" id="UP000053259">
    <property type="component" value="Unassembled WGS sequence"/>
</dbReference>
<accession>A0A0D2BAE6</accession>
<dbReference type="RefSeq" id="XP_016218183.1">
    <property type="nucleotide sequence ID" value="XM_016354088.1"/>
</dbReference>
<keyword evidence="1" id="KW-1133">Transmembrane helix</keyword>
<sequence>MTKNVTKRAAKAPAASGPAIPSPFQIAPAALEPFLSTLSKESVYITHFDRHPTTFKKQIFVIPVLLNFAILMGLMWRLYIMTPWYFGLLVTFSQGPLVTQQSFDRYVALAILRRVLTFVIDYFLIAIVAKWPWSFFLESPGNPVSWRLRCGFREREIIVRISRGWGRDDLMGGAKKGAESPFFKTRLLPALAADKMSKTGYLLMDANWDLDFGVMINATRLLDKSVVKEHQLDRKVFVWLGDERNGEWTVWDEKGFAEETAEKVEELQERSNAEHREKIYAIQKKLQEMGKDELFFKWVELIQYESTQPGGFTPQRQLEAGVKVQALFEEYGVDFEQFGKEVGGMD</sequence>
<organism evidence="2 3">
    <name type="scientific">Verruconis gallopava</name>
    <dbReference type="NCBI Taxonomy" id="253628"/>
    <lineage>
        <taxon>Eukaryota</taxon>
        <taxon>Fungi</taxon>
        <taxon>Dikarya</taxon>
        <taxon>Ascomycota</taxon>
        <taxon>Pezizomycotina</taxon>
        <taxon>Dothideomycetes</taxon>
        <taxon>Pleosporomycetidae</taxon>
        <taxon>Venturiales</taxon>
        <taxon>Sympoventuriaceae</taxon>
        <taxon>Verruconis</taxon>
    </lineage>
</organism>
<proteinExistence type="predicted"/>
<dbReference type="OrthoDB" id="5421757at2759"/>
<keyword evidence="3" id="KW-1185">Reference proteome</keyword>
<evidence type="ECO:0000256" key="1">
    <source>
        <dbReference type="SAM" id="Phobius"/>
    </source>
</evidence>
<gene>
    <name evidence="2" type="ORF">PV09_01233</name>
</gene>
<reference evidence="2 3" key="1">
    <citation type="submission" date="2015-01" db="EMBL/GenBank/DDBJ databases">
        <title>The Genome Sequence of Ochroconis gallopava CBS43764.</title>
        <authorList>
            <consortium name="The Broad Institute Genomics Platform"/>
            <person name="Cuomo C."/>
            <person name="de Hoog S."/>
            <person name="Gorbushina A."/>
            <person name="Stielow B."/>
            <person name="Teixiera M."/>
            <person name="Abouelleil A."/>
            <person name="Chapman S.B."/>
            <person name="Priest M."/>
            <person name="Young S.K."/>
            <person name="Wortman J."/>
            <person name="Nusbaum C."/>
            <person name="Birren B."/>
        </authorList>
    </citation>
    <scope>NUCLEOTIDE SEQUENCE [LARGE SCALE GENOMIC DNA]</scope>
    <source>
        <strain evidence="2 3">CBS 43764</strain>
    </source>
</reference>
<dbReference type="HOGENOM" id="CLU_064110_0_0_1"/>
<dbReference type="STRING" id="253628.A0A0D2BAE6"/>
<dbReference type="EMBL" id="KN847531">
    <property type="protein sequence ID" value="KIW08314.1"/>
    <property type="molecule type" value="Genomic_DNA"/>
</dbReference>
<dbReference type="InParanoid" id="A0A0D2BAE6"/>
<dbReference type="AlphaFoldDB" id="A0A0D2BAE6"/>
<evidence type="ECO:0000313" key="3">
    <source>
        <dbReference type="Proteomes" id="UP000053259"/>
    </source>
</evidence>
<name>A0A0D2BAE6_9PEZI</name>
<feature type="transmembrane region" description="Helical" evidence="1">
    <location>
        <begin position="59"/>
        <end position="78"/>
    </location>
</feature>